<organism evidence="2">
    <name type="scientific">Eutreptiella gymnastica</name>
    <dbReference type="NCBI Taxonomy" id="73025"/>
    <lineage>
        <taxon>Eukaryota</taxon>
        <taxon>Discoba</taxon>
        <taxon>Euglenozoa</taxon>
        <taxon>Euglenida</taxon>
        <taxon>Spirocuta</taxon>
        <taxon>Euglenophyceae</taxon>
        <taxon>Eutreptiales</taxon>
        <taxon>Eutreptiaceae</taxon>
        <taxon>Eutreptiella</taxon>
    </lineage>
</organism>
<gene>
    <name evidence="2" type="ORF">EGYM00392_LOCUS4440</name>
</gene>
<accession>A0A7S1HWL7</accession>
<feature type="region of interest" description="Disordered" evidence="1">
    <location>
        <begin position="58"/>
        <end position="78"/>
    </location>
</feature>
<proteinExistence type="predicted"/>
<feature type="region of interest" description="Disordered" evidence="1">
    <location>
        <begin position="91"/>
        <end position="117"/>
    </location>
</feature>
<sequence>MGYADDTYGLGANNGAIQEQRNVTELWLHYTGQTLNAKKSLLFATAASDGTQVKIEGVNIPPTGGVQKPGSWNPADRGPGYWTSTQQKDTQGAGFAKQNTRSTEVVAGRQRQWPPSC</sequence>
<dbReference type="AlphaFoldDB" id="A0A7S1HWL7"/>
<protein>
    <submittedName>
        <fullName evidence="2">Uncharacterized protein</fullName>
    </submittedName>
</protein>
<dbReference type="EMBL" id="HBGA01011709">
    <property type="protein sequence ID" value="CAD8993390.1"/>
    <property type="molecule type" value="Transcribed_RNA"/>
</dbReference>
<reference evidence="2" key="1">
    <citation type="submission" date="2021-01" db="EMBL/GenBank/DDBJ databases">
        <authorList>
            <person name="Corre E."/>
            <person name="Pelletier E."/>
            <person name="Niang G."/>
            <person name="Scheremetjew M."/>
            <person name="Finn R."/>
            <person name="Kale V."/>
            <person name="Holt S."/>
            <person name="Cochrane G."/>
            <person name="Meng A."/>
            <person name="Brown T."/>
            <person name="Cohen L."/>
        </authorList>
    </citation>
    <scope>NUCLEOTIDE SEQUENCE</scope>
    <source>
        <strain evidence="2">NIES-381</strain>
    </source>
</reference>
<evidence type="ECO:0000313" key="2">
    <source>
        <dbReference type="EMBL" id="CAD8993390.1"/>
    </source>
</evidence>
<evidence type="ECO:0000256" key="1">
    <source>
        <dbReference type="SAM" id="MobiDB-lite"/>
    </source>
</evidence>
<name>A0A7S1HWL7_9EUGL</name>